<dbReference type="PANTHER" id="PTHR43532">
    <property type="entry name" value="GLUCOSE-1-PHOSPHATE THYMIDYLYLTRANSFERASE"/>
    <property type="match status" value="1"/>
</dbReference>
<comment type="catalytic activity">
    <reaction evidence="8">
        <text>dTTP + alpha-D-glucose 1-phosphate + H(+) = dTDP-alpha-D-glucose + diphosphate</text>
        <dbReference type="Rhea" id="RHEA:15225"/>
        <dbReference type="ChEBI" id="CHEBI:15378"/>
        <dbReference type="ChEBI" id="CHEBI:33019"/>
        <dbReference type="ChEBI" id="CHEBI:37568"/>
        <dbReference type="ChEBI" id="CHEBI:57477"/>
        <dbReference type="ChEBI" id="CHEBI:58601"/>
        <dbReference type="EC" id="2.7.7.24"/>
    </reaction>
</comment>
<dbReference type="PANTHER" id="PTHR43532:SF1">
    <property type="entry name" value="GLUCOSE-1-PHOSPHATE THYMIDYLYLTRANSFERASE 1"/>
    <property type="match status" value="1"/>
</dbReference>
<dbReference type="GO" id="GO:0046872">
    <property type="term" value="F:metal ion binding"/>
    <property type="evidence" value="ECO:0007669"/>
    <property type="project" value="UniProtKB-KW"/>
</dbReference>
<sequence length="120" mass="13717">AGDLDKGEARIFLTAVKEPKRFGVVEIKNKKVIGIEEKPNKPKSNFIAVGIYIYDRNVFPIIESLEKSGRGELEITDVHNEYIRKGKLKYSILRGFWSDMGTPQSLLEASNFIRTKMEKK</sequence>
<dbReference type="EMBL" id="BART01036871">
    <property type="protein sequence ID" value="GAH15318.1"/>
    <property type="molecule type" value="Genomic_DNA"/>
</dbReference>
<evidence type="ECO:0000256" key="5">
    <source>
        <dbReference type="ARBA" id="ARBA00022695"/>
    </source>
</evidence>
<evidence type="ECO:0000259" key="9">
    <source>
        <dbReference type="Pfam" id="PF00483"/>
    </source>
</evidence>
<dbReference type="InterPro" id="IPR029044">
    <property type="entry name" value="Nucleotide-diphossugar_trans"/>
</dbReference>
<dbReference type="Gene3D" id="3.90.550.10">
    <property type="entry name" value="Spore Coat Polysaccharide Biosynthesis Protein SpsA, Chain A"/>
    <property type="match status" value="1"/>
</dbReference>
<dbReference type="EC" id="2.7.7.24" evidence="3"/>
<evidence type="ECO:0000256" key="6">
    <source>
        <dbReference type="ARBA" id="ARBA00022723"/>
    </source>
</evidence>
<comment type="similarity">
    <text evidence="2">Belongs to the glucose-1-phosphate thymidylyltransferase family.</text>
</comment>
<dbReference type="InterPro" id="IPR005907">
    <property type="entry name" value="G1P_thy_trans_s"/>
</dbReference>
<accession>X1F3D4</accession>
<dbReference type="Pfam" id="PF00483">
    <property type="entry name" value="NTP_transferase"/>
    <property type="match status" value="1"/>
</dbReference>
<dbReference type="InterPro" id="IPR005835">
    <property type="entry name" value="NTP_transferase_dom"/>
</dbReference>
<keyword evidence="5" id="KW-0548">Nucleotidyltransferase</keyword>
<evidence type="ECO:0000256" key="4">
    <source>
        <dbReference type="ARBA" id="ARBA00022679"/>
    </source>
</evidence>
<evidence type="ECO:0000256" key="1">
    <source>
        <dbReference type="ARBA" id="ARBA00001946"/>
    </source>
</evidence>
<evidence type="ECO:0000256" key="8">
    <source>
        <dbReference type="ARBA" id="ARBA00049336"/>
    </source>
</evidence>
<name>X1F3D4_9ZZZZ</name>
<feature type="domain" description="Nucleotidyl transferase" evidence="9">
    <location>
        <begin position="7"/>
        <end position="114"/>
    </location>
</feature>
<dbReference type="AlphaFoldDB" id="X1F3D4"/>
<keyword evidence="7" id="KW-0460">Magnesium</keyword>
<evidence type="ECO:0000256" key="7">
    <source>
        <dbReference type="ARBA" id="ARBA00022842"/>
    </source>
</evidence>
<comment type="cofactor">
    <cofactor evidence="1">
        <name>Mg(2+)</name>
        <dbReference type="ChEBI" id="CHEBI:18420"/>
    </cofactor>
</comment>
<gene>
    <name evidence="10" type="ORF">S01H4_61981</name>
</gene>
<organism evidence="10">
    <name type="scientific">marine sediment metagenome</name>
    <dbReference type="NCBI Taxonomy" id="412755"/>
    <lineage>
        <taxon>unclassified sequences</taxon>
        <taxon>metagenomes</taxon>
        <taxon>ecological metagenomes</taxon>
    </lineage>
</organism>
<evidence type="ECO:0000256" key="3">
    <source>
        <dbReference type="ARBA" id="ARBA00012461"/>
    </source>
</evidence>
<dbReference type="GO" id="GO:0008879">
    <property type="term" value="F:glucose-1-phosphate thymidylyltransferase activity"/>
    <property type="evidence" value="ECO:0007669"/>
    <property type="project" value="UniProtKB-EC"/>
</dbReference>
<evidence type="ECO:0000313" key="10">
    <source>
        <dbReference type="EMBL" id="GAH15318.1"/>
    </source>
</evidence>
<proteinExistence type="inferred from homology"/>
<dbReference type="SUPFAM" id="SSF53448">
    <property type="entry name" value="Nucleotide-diphospho-sugar transferases"/>
    <property type="match status" value="1"/>
</dbReference>
<keyword evidence="6" id="KW-0479">Metal-binding</keyword>
<reference evidence="10" key="1">
    <citation type="journal article" date="2014" name="Front. Microbiol.">
        <title>High frequency of phylogenetically diverse reductive dehalogenase-homologous genes in deep subseafloor sedimentary metagenomes.</title>
        <authorList>
            <person name="Kawai M."/>
            <person name="Futagami T."/>
            <person name="Toyoda A."/>
            <person name="Takaki Y."/>
            <person name="Nishi S."/>
            <person name="Hori S."/>
            <person name="Arai W."/>
            <person name="Tsubouchi T."/>
            <person name="Morono Y."/>
            <person name="Uchiyama I."/>
            <person name="Ito T."/>
            <person name="Fujiyama A."/>
            <person name="Inagaki F."/>
            <person name="Takami H."/>
        </authorList>
    </citation>
    <scope>NUCLEOTIDE SEQUENCE</scope>
    <source>
        <strain evidence="10">Expedition CK06-06</strain>
    </source>
</reference>
<evidence type="ECO:0000256" key="2">
    <source>
        <dbReference type="ARBA" id="ARBA00010480"/>
    </source>
</evidence>
<comment type="caution">
    <text evidence="10">The sequence shown here is derived from an EMBL/GenBank/DDBJ whole genome shotgun (WGS) entry which is preliminary data.</text>
</comment>
<protein>
    <recommendedName>
        <fullName evidence="3">glucose-1-phosphate thymidylyltransferase</fullName>
        <ecNumber evidence="3">2.7.7.24</ecNumber>
    </recommendedName>
</protein>
<keyword evidence="4" id="KW-0808">Transferase</keyword>
<feature type="non-terminal residue" evidence="10">
    <location>
        <position position="1"/>
    </location>
</feature>